<evidence type="ECO:0000313" key="3">
    <source>
        <dbReference type="Proteomes" id="UP000275846"/>
    </source>
</evidence>
<feature type="compositionally biased region" description="Polar residues" evidence="1">
    <location>
        <begin position="50"/>
        <end position="66"/>
    </location>
</feature>
<feature type="region of interest" description="Disordered" evidence="1">
    <location>
        <begin position="47"/>
        <end position="84"/>
    </location>
</feature>
<dbReference type="EMBL" id="UYSU01036587">
    <property type="protein sequence ID" value="VDL97896.1"/>
    <property type="molecule type" value="Genomic_DNA"/>
</dbReference>
<evidence type="ECO:0000313" key="2">
    <source>
        <dbReference type="EMBL" id="VDL97896.1"/>
    </source>
</evidence>
<reference evidence="2 3" key="2">
    <citation type="submission" date="2018-11" db="EMBL/GenBank/DDBJ databases">
        <authorList>
            <consortium name="Pathogen Informatics"/>
        </authorList>
    </citation>
    <scope>NUCLEOTIDE SEQUENCE [LARGE SCALE GENOMIC DNA]</scope>
    <source>
        <strain evidence="2 3">NST_G2</strain>
    </source>
</reference>
<dbReference type="Proteomes" id="UP000275846">
    <property type="component" value="Unassembled WGS sequence"/>
</dbReference>
<sequence length="107" mass="12276">MEMLPRVLVDNQVKYVDMDTLKTCLKQLQINPAHWEDLDWNRESWRRTVKSGQQSVKPTGSPSQRTTEQHEGHQCPGPTPLMPETFHQVNAVNATSARASTWSDIFE</sequence>
<dbReference type="OrthoDB" id="410404at2759"/>
<protein>
    <submittedName>
        <fullName evidence="4">PNT domain-containing protein</fullName>
    </submittedName>
</protein>
<evidence type="ECO:0000313" key="4">
    <source>
        <dbReference type="WBParaSite" id="SSLN_0001195601-mRNA-1"/>
    </source>
</evidence>
<accession>A0A183T4W3</accession>
<evidence type="ECO:0000256" key="1">
    <source>
        <dbReference type="SAM" id="MobiDB-lite"/>
    </source>
</evidence>
<organism evidence="4">
    <name type="scientific">Schistocephalus solidus</name>
    <name type="common">Tapeworm</name>
    <dbReference type="NCBI Taxonomy" id="70667"/>
    <lineage>
        <taxon>Eukaryota</taxon>
        <taxon>Metazoa</taxon>
        <taxon>Spiralia</taxon>
        <taxon>Lophotrochozoa</taxon>
        <taxon>Platyhelminthes</taxon>
        <taxon>Cestoda</taxon>
        <taxon>Eucestoda</taxon>
        <taxon>Diphyllobothriidea</taxon>
        <taxon>Diphyllobothriidae</taxon>
        <taxon>Schistocephalus</taxon>
    </lineage>
</organism>
<dbReference type="WBParaSite" id="SSLN_0001195601-mRNA-1">
    <property type="protein sequence ID" value="SSLN_0001195601-mRNA-1"/>
    <property type="gene ID" value="SSLN_0001195601"/>
</dbReference>
<reference evidence="4" key="1">
    <citation type="submission" date="2016-06" db="UniProtKB">
        <authorList>
            <consortium name="WormBaseParasite"/>
        </authorList>
    </citation>
    <scope>IDENTIFICATION</scope>
</reference>
<proteinExistence type="predicted"/>
<gene>
    <name evidence="2" type="ORF">SSLN_LOCUS11511</name>
</gene>
<keyword evidence="3" id="KW-1185">Reference proteome</keyword>
<name>A0A183T4W3_SCHSO</name>
<dbReference type="AlphaFoldDB" id="A0A183T4W3"/>